<sequence>MEERRQINRVDFKANSVIVDKETLEKYYGEVKNVSPLGIAITVDAKTPDIVGRDVIVVAETLIMYADVVRIDEESDNAKTIALKARKFTPDVLEYLFEHIAQDVEI</sequence>
<dbReference type="Pfam" id="PF07238">
    <property type="entry name" value="PilZ"/>
    <property type="match status" value="1"/>
</dbReference>
<dbReference type="AlphaFoldDB" id="A0A1D9P286"/>
<keyword evidence="3" id="KW-1185">Reference proteome</keyword>
<feature type="domain" description="PilZ" evidence="1">
    <location>
        <begin position="3"/>
        <end position="100"/>
    </location>
</feature>
<dbReference type="RefSeq" id="WP_071176284.1">
    <property type="nucleotide sequence ID" value="NZ_CP017831.1"/>
</dbReference>
<evidence type="ECO:0000313" key="2">
    <source>
        <dbReference type="EMBL" id="AOZ96609.1"/>
    </source>
</evidence>
<gene>
    <name evidence="2" type="ORF">bhn_I1576</name>
</gene>
<organism evidence="2 3">
    <name type="scientific">Butyrivibrio hungatei</name>
    <dbReference type="NCBI Taxonomy" id="185008"/>
    <lineage>
        <taxon>Bacteria</taxon>
        <taxon>Bacillati</taxon>
        <taxon>Bacillota</taxon>
        <taxon>Clostridia</taxon>
        <taxon>Lachnospirales</taxon>
        <taxon>Lachnospiraceae</taxon>
        <taxon>Butyrivibrio</taxon>
    </lineage>
</organism>
<dbReference type="OrthoDB" id="2003873at2"/>
<reference evidence="3" key="1">
    <citation type="submission" date="2016-10" db="EMBL/GenBank/DDBJ databases">
        <title>The complete genome sequence of the rumen bacterium Butyrivibrio hungatei MB2003.</title>
        <authorList>
            <person name="Palevich N."/>
            <person name="Kelly W.J."/>
            <person name="Leahy S.C."/>
            <person name="Altermann E."/>
            <person name="Rakonjac J."/>
            <person name="Attwood G.T."/>
        </authorList>
    </citation>
    <scope>NUCLEOTIDE SEQUENCE [LARGE SCALE GENOMIC DNA]</scope>
    <source>
        <strain evidence="3">MB2003</strain>
    </source>
</reference>
<evidence type="ECO:0000313" key="3">
    <source>
        <dbReference type="Proteomes" id="UP000179284"/>
    </source>
</evidence>
<dbReference type="Proteomes" id="UP000179284">
    <property type="component" value="Chromosome I"/>
</dbReference>
<name>A0A1D9P286_9FIRM</name>
<dbReference type="InterPro" id="IPR009875">
    <property type="entry name" value="PilZ_domain"/>
</dbReference>
<dbReference type="KEGG" id="bhu:bhn_I1576"/>
<dbReference type="EMBL" id="CP017831">
    <property type="protein sequence ID" value="AOZ96609.1"/>
    <property type="molecule type" value="Genomic_DNA"/>
</dbReference>
<protein>
    <recommendedName>
        <fullName evidence="1">PilZ domain-containing protein</fullName>
    </recommendedName>
</protein>
<evidence type="ECO:0000259" key="1">
    <source>
        <dbReference type="Pfam" id="PF07238"/>
    </source>
</evidence>
<proteinExistence type="predicted"/>
<dbReference type="GO" id="GO:0035438">
    <property type="term" value="F:cyclic-di-GMP binding"/>
    <property type="evidence" value="ECO:0007669"/>
    <property type="project" value="InterPro"/>
</dbReference>
<accession>A0A1D9P286</accession>
<dbReference type="Gene3D" id="2.40.10.220">
    <property type="entry name" value="predicted glycosyltransferase like domains"/>
    <property type="match status" value="1"/>
</dbReference>